<dbReference type="Proteomes" id="UP000325375">
    <property type="component" value="Unassembled WGS sequence"/>
</dbReference>
<dbReference type="InterPro" id="IPR001611">
    <property type="entry name" value="Leu-rich_rpt"/>
</dbReference>
<name>A0A5E7FHY1_PSEFL</name>
<dbReference type="GO" id="GO:0005576">
    <property type="term" value="C:extracellular region"/>
    <property type="evidence" value="ECO:0007669"/>
    <property type="project" value="UniProtKB-UniRule"/>
</dbReference>
<keyword evidence="6" id="KW-0832">Ubl conjugation</keyword>
<keyword evidence="6" id="KW-0833">Ubl conjugation pathway</keyword>
<feature type="domain" description="NEL" evidence="7">
    <location>
        <begin position="1320"/>
        <end position="1604"/>
    </location>
</feature>
<comment type="catalytic activity">
    <reaction evidence="1">
        <text>S-ubiquitinyl-[E2 ubiquitin-conjugating enzyme]-L-cysteine + [acceptor protein]-L-lysine = [E2 ubiquitin-conjugating enzyme]-L-cysteine + N(6)-ubiquitinyl-[acceptor protein]-L-lysine.</text>
        <dbReference type="EC" id="2.3.2.27"/>
    </reaction>
</comment>
<evidence type="ECO:0000313" key="8">
    <source>
        <dbReference type="EMBL" id="VVO36893.1"/>
    </source>
</evidence>
<dbReference type="InterPro" id="IPR046673">
    <property type="entry name" value="ToxA_N"/>
</dbReference>
<dbReference type="EMBL" id="CABVHX010000037">
    <property type="protein sequence ID" value="VVO36893.1"/>
    <property type="molecule type" value="Genomic_DNA"/>
</dbReference>
<keyword evidence="6" id="KW-0808">Transferase</keyword>
<gene>
    <name evidence="8" type="ORF">PS718_05441</name>
</gene>
<dbReference type="PANTHER" id="PTHR48051:SF1">
    <property type="entry name" value="RAS SUPPRESSOR PROTEIN 1"/>
    <property type="match status" value="1"/>
</dbReference>
<dbReference type="InterPro" id="IPR032675">
    <property type="entry name" value="LRR_dom_sf"/>
</dbReference>
<dbReference type="Pfam" id="PF20178">
    <property type="entry name" value="ToxA_N"/>
    <property type="match status" value="1"/>
</dbReference>
<dbReference type="InterPro" id="IPR029487">
    <property type="entry name" value="NEL_dom"/>
</dbReference>
<dbReference type="PANTHER" id="PTHR48051">
    <property type="match status" value="1"/>
</dbReference>
<feature type="active site" description="Glycyl thioester intermediate" evidence="6">
    <location>
        <position position="1407"/>
    </location>
</feature>
<dbReference type="GO" id="GO:0061630">
    <property type="term" value="F:ubiquitin protein ligase activity"/>
    <property type="evidence" value="ECO:0007669"/>
    <property type="project" value="UniProtKB-EC"/>
</dbReference>
<dbReference type="EC" id="2.3.2.27" evidence="2"/>
<evidence type="ECO:0000256" key="5">
    <source>
        <dbReference type="ARBA" id="ARBA00023026"/>
    </source>
</evidence>
<evidence type="ECO:0000256" key="3">
    <source>
        <dbReference type="ARBA" id="ARBA00022614"/>
    </source>
</evidence>
<evidence type="ECO:0000256" key="6">
    <source>
        <dbReference type="PROSITE-ProRule" id="PRU01398"/>
    </source>
</evidence>
<dbReference type="GO" id="GO:0016567">
    <property type="term" value="P:protein ubiquitination"/>
    <property type="evidence" value="ECO:0007669"/>
    <property type="project" value="InterPro"/>
</dbReference>
<dbReference type="GO" id="GO:0005737">
    <property type="term" value="C:cytoplasm"/>
    <property type="evidence" value="ECO:0007669"/>
    <property type="project" value="TreeGrafter"/>
</dbReference>
<dbReference type="SUPFAM" id="SSF52058">
    <property type="entry name" value="L domain-like"/>
    <property type="match status" value="1"/>
</dbReference>
<keyword evidence="5" id="KW-0843">Virulence</keyword>
<dbReference type="Gene3D" id="3.80.10.10">
    <property type="entry name" value="Ribonuclease Inhibitor"/>
    <property type="match status" value="2"/>
</dbReference>
<evidence type="ECO:0000259" key="7">
    <source>
        <dbReference type="PROSITE" id="PS52053"/>
    </source>
</evidence>
<dbReference type="SMART" id="SM00369">
    <property type="entry name" value="LRR_TYP"/>
    <property type="match status" value="3"/>
</dbReference>
<dbReference type="RefSeq" id="WP_150605431.1">
    <property type="nucleotide sequence ID" value="NZ_CABVHX010000037.1"/>
</dbReference>
<evidence type="ECO:0000313" key="9">
    <source>
        <dbReference type="Proteomes" id="UP000325375"/>
    </source>
</evidence>
<dbReference type="InterPro" id="IPR050216">
    <property type="entry name" value="LRR_domain-containing"/>
</dbReference>
<evidence type="ECO:0000256" key="2">
    <source>
        <dbReference type="ARBA" id="ARBA00012483"/>
    </source>
</evidence>
<keyword evidence="4" id="KW-0677">Repeat</keyword>
<dbReference type="Gene3D" id="1.20.58.360">
    <property type="entry name" value="Shigella T3SS effector IpaH defines"/>
    <property type="match status" value="1"/>
</dbReference>
<dbReference type="PROSITE" id="PS52053">
    <property type="entry name" value="NEL"/>
    <property type="match status" value="1"/>
</dbReference>
<dbReference type="InterPro" id="IPR003591">
    <property type="entry name" value="Leu-rich_rpt_typical-subtyp"/>
</dbReference>
<comment type="PTM">
    <text evidence="6">Ubiquitinated in the presence of host E1 ubiquitin-activating enzyme, E2 ubiquitin-conjugating enzyme and ubiquitin.</text>
</comment>
<comment type="similarity">
    <text evidence="6">Belongs to the LRR-containing bacterial E3 ligase family.</text>
</comment>
<accession>A0A5E7FHY1</accession>
<sequence>MLTTQNQANPQPPTSNEVLGVLLESTGDLDSAEALQKSLPDILLKSSAATLVALDQTARDLHAAQLAVDKELSKLQPLHTFCKSQLIKALNSRWTAVFDVEKDLLSLPGAECGCPPSATDKEGIQTFPHATQTLLQAAMQNFSKDEETNDYPVGSLVRVASAPAGVAGLTPASFAKFCRELDLGKRYQEHFQEVFGLSDAAGKVVATSPVTRDIATMKKHLLHLDMHLAGLRQHITPAGSQMMQRLIAADGVVSAKTLHYRKRPWIMQGIEVLDSCIWGVAVFSQRSFELYPDEKCVVYMAAEPQRPLYEYQSFTAFKQYLAQSLRTQSYKDYLANSIDEDDKADFFKALKKTADLGHIKQLSITVPLFEFMVQSHLGKLQIDACKLAVPTAEIDEDVRRKRLLDFIELGVTVATVAGFFVPVVGQLMMGVAVGQILGEVYEGYEDWQRGDQQEALSHLLSVAENIALMGVFAAGQKVVGALGRKLVRAHPEFFSEFTAILNSAGKSRLWKPDLTAYEHRLPPGFTVADDSVQLYQVRDKSVGCVDHRIFSGTYDATARRWHLEHPARTQAYTPRLDQHVEGGWRLPAEDAEEWNSAPYTLKRIDPGLCEFGDKDLDVIRRLGGATHDELNRTYNDNLALSARLRDTVQRMRIERQLDKLIRELASGETHAAQSLPEQLQGLPKTPGWPTDRYLEITDAEGGITATYPANVAHDETLSVVVGQEQLEEGQLLQTVIDGLYPKEVETLLGAKVSAGNQRQALARKLGATFNADRRGVFERMYQRYDQSDADEVKKLRQVFADIPARYAQRLIDQAPSIERVHLRSTGRVPLRLGQKVQRAIATVRVDRALSGFHAPEIANADNEKLAIQLLPRLSGWDARLRLTVRDKTLTGPVLEAIGDEAATPLHTCTLVKSGDGYEAFAGDGKSLGRVAPGPDSLYAAILKALPPRQRIAAGFPDPVDADSARLRGKLLDVALDNRETCAQVLADGKLDPRVNEPVCMQANPPATASLHPLALLRKVRKLYPLLSEVQASEFIDDLGADPLTRAIRVKTLRRNLEQLRDVLEAWDGDDAAIKALGGDVREVQQSRTMMAEQIEDSFRRLFMEKNESGRLVCTLNLDGLQGGKLPTLPPGLNFDHIEHLSLKNMAQGDDLAYFLKSFKQVVSLELDGNQLTRMPEVLSQMPRLTHLSLARNRIKLTEQTLSKLGNLRTLRTLILDKNPLGATLKVEKLADLRTLCLNDTHATELPLGLQRLPHLDWVDLRNNEIKDLPDWLFKTGKRFSRTLNLRGNPLSLVSQTHLADYRNNVGIGMGYLENDIARMDEYQARSLWFTDKAGQEWERRNRIWTAFKDDQRADGLFHLLSELGDTADSERVKEDMHRRVWRVLEAAEPDAQLSAQVMDVAASPINCTDTAAMNFSDVEIVVEVSRAADNPERLLELGRGLFRLAQLDEIAQAHIKKNPGVDPLEVGLAYRTGLVNELSLPNQPQHMRYAALAGVTTADLAAAKTAVITAELTPQLQAFVMQQAFWRDHLKRSQRQKFASIDATYPPRMNELYEKAGSLSSADYRNQMEAIQLEQEQAEDAVIKQLTDEAMRRVDLGICAMTDV</sequence>
<reference evidence="8 9" key="1">
    <citation type="submission" date="2019-09" db="EMBL/GenBank/DDBJ databases">
        <authorList>
            <person name="Chandra G."/>
            <person name="Truman W A."/>
        </authorList>
    </citation>
    <scope>NUCLEOTIDE SEQUENCE [LARGE SCALE GENOMIC DNA]</scope>
    <source>
        <strain evidence="8">PS718</strain>
    </source>
</reference>
<dbReference type="Pfam" id="PF14496">
    <property type="entry name" value="NEL"/>
    <property type="match status" value="1"/>
</dbReference>
<protein>
    <recommendedName>
        <fullName evidence="2">RING-type E3 ubiquitin transferase</fullName>
        <ecNumber evidence="2">2.3.2.27</ecNumber>
    </recommendedName>
</protein>
<keyword evidence="6" id="KW-1035">Host cytoplasm</keyword>
<evidence type="ECO:0000256" key="4">
    <source>
        <dbReference type="ARBA" id="ARBA00022737"/>
    </source>
</evidence>
<keyword evidence="3" id="KW-0433">Leucine-rich repeat</keyword>
<keyword evidence="6" id="KW-0964">Secreted</keyword>
<proteinExistence type="inferred from homology"/>
<organism evidence="8 9">
    <name type="scientific">Pseudomonas fluorescens</name>
    <dbReference type="NCBI Taxonomy" id="294"/>
    <lineage>
        <taxon>Bacteria</taxon>
        <taxon>Pseudomonadati</taxon>
        <taxon>Pseudomonadota</taxon>
        <taxon>Gammaproteobacteria</taxon>
        <taxon>Pseudomonadales</taxon>
        <taxon>Pseudomonadaceae</taxon>
        <taxon>Pseudomonas</taxon>
    </lineage>
</organism>
<evidence type="ECO:0000256" key="1">
    <source>
        <dbReference type="ARBA" id="ARBA00000900"/>
    </source>
</evidence>
<dbReference type="PROSITE" id="PS51450">
    <property type="entry name" value="LRR"/>
    <property type="match status" value="1"/>
</dbReference>